<dbReference type="InParanoid" id="A8PSY6"/>
<dbReference type="Gene3D" id="1.10.1000.11">
    <property type="entry name" value="Arf Nucleotide-binding Site Opener,domain 2"/>
    <property type="match status" value="1"/>
</dbReference>
<dbReference type="Proteomes" id="UP000008837">
    <property type="component" value="Unassembled WGS sequence"/>
</dbReference>
<dbReference type="AlphaFoldDB" id="A8PSY6"/>
<accession>A8PSY6</accession>
<dbReference type="PANTHER" id="PTHR10663">
    <property type="entry name" value="GUANYL-NUCLEOTIDE EXCHANGE FACTOR"/>
    <property type="match status" value="1"/>
</dbReference>
<dbReference type="Pfam" id="PF01369">
    <property type="entry name" value="Sec7"/>
    <property type="match status" value="1"/>
</dbReference>
<dbReference type="RefSeq" id="XP_001732563.1">
    <property type="nucleotide sequence ID" value="XM_001732511.1"/>
</dbReference>
<dbReference type="EMBL" id="AAYY01000001">
    <property type="protein sequence ID" value="EDP45349.1"/>
    <property type="molecule type" value="Genomic_DNA"/>
</dbReference>
<dbReference type="FunCoup" id="A8PSY6">
    <property type="interactions" value="24"/>
</dbReference>
<dbReference type="KEGG" id="mgl:MGL_0338"/>
<gene>
    <name evidence="3" type="ORF">MGL_0338</name>
</gene>
<dbReference type="InterPro" id="IPR000904">
    <property type="entry name" value="Sec7_dom"/>
</dbReference>
<dbReference type="OrthoDB" id="2157641at2759"/>
<evidence type="ECO:0000313" key="4">
    <source>
        <dbReference type="Proteomes" id="UP000008837"/>
    </source>
</evidence>
<dbReference type="PROSITE" id="PS50190">
    <property type="entry name" value="SEC7"/>
    <property type="match status" value="1"/>
</dbReference>
<protein>
    <recommendedName>
        <fullName evidence="2">SEC7 domain-containing protein</fullName>
    </recommendedName>
</protein>
<name>A8PSY6_MALGO</name>
<dbReference type="GO" id="GO:0032012">
    <property type="term" value="P:regulation of ARF protein signal transduction"/>
    <property type="evidence" value="ECO:0007669"/>
    <property type="project" value="InterPro"/>
</dbReference>
<sequence length="746" mass="84581">MLPASKTRIISASTSDEAPAPNGTRRFSLTPAFQKDNERKVEHTQTDHALDTTHTGRRSFSWTLTPLFESGISRIFSWSAGSRPRSFALAHSFQSDLIESNSKDQSCLHSHEPPNKEALGLASDTDLSRTPSSEIVWHDVPTCSETHELDPFSMMSALDTHPHVPVVTRIPSLAGIYQATTPAVEREPPEHDPNLWKYSKIPLVNQQIPAEKQDRLVHSCITDSSCWTNHQAAQAADYCWTADSSWMPLEEMASWLSGSGLVQTQAREYFFEKFDWTGSTVLEALRELCLRLYLLAETNKMDEILKTLSMRYIKCNPATPFRNAVAVHSVTYSLLLLNTDWHLADLERHMNMQDFVQNTKWALEETCAFEDVPETILEALTYMYTSIRTSPLELPEALKENFPVSKSEGGAMKRALSRGRGSLIKLNRVRSNGHQMRGNLQALSKPEEMSEVKLPDSNCGKFTDTECFLTSDMDCAIVHDPKQQWHGRKSRTLFHVELCCDSLRLFSTPQGIAKKLERVLPLAQSVAKLEPGARADMPYMSIALQDGSIHHFFASLTVMEKWARMCQYIGGRISHVPFHGGCSNIDYGWLHITSGMEALCNTVSPAPKTTANAAVNFWTKLFRGKTKLSSSVHTLQTWLPPDSTVSRTMLPLPEQTENLHQYIAYVKSELYEHERIKESMLILWRSDRRARHKALDNWRRRHDFLCAELAQYRTYVEALKDPPPFPFRSSDVQGEIPRRTDLVVRG</sequence>
<comment type="caution">
    <text evidence="3">The sequence shown here is derived from an EMBL/GenBank/DDBJ whole genome shotgun (WGS) entry which is preliminary data.</text>
</comment>
<dbReference type="OMA" id="CSETHEL"/>
<evidence type="ECO:0000256" key="1">
    <source>
        <dbReference type="SAM" id="MobiDB-lite"/>
    </source>
</evidence>
<dbReference type="VEuPathDB" id="FungiDB:MGL_0338"/>
<dbReference type="GeneID" id="5856869"/>
<feature type="domain" description="SEC7" evidence="2">
    <location>
        <begin position="209"/>
        <end position="390"/>
    </location>
</feature>
<dbReference type="SUPFAM" id="SSF48425">
    <property type="entry name" value="Sec7 domain"/>
    <property type="match status" value="1"/>
</dbReference>
<dbReference type="InterPro" id="IPR035999">
    <property type="entry name" value="Sec7_dom_sf"/>
</dbReference>
<dbReference type="SMART" id="SM00222">
    <property type="entry name" value="Sec7"/>
    <property type="match status" value="1"/>
</dbReference>
<evidence type="ECO:0000259" key="2">
    <source>
        <dbReference type="PROSITE" id="PS50190"/>
    </source>
</evidence>
<dbReference type="GO" id="GO:0005085">
    <property type="term" value="F:guanyl-nucleotide exchange factor activity"/>
    <property type="evidence" value="ECO:0007669"/>
    <property type="project" value="InterPro"/>
</dbReference>
<keyword evidence="4" id="KW-1185">Reference proteome</keyword>
<dbReference type="PANTHER" id="PTHR10663:SF373">
    <property type="entry name" value="PH AND SEC7 DOMAIN-CONTAINING PROTEIN C11E3.11C"/>
    <property type="match status" value="1"/>
</dbReference>
<organism evidence="3 4">
    <name type="scientific">Malassezia globosa (strain ATCC MYA-4612 / CBS 7966)</name>
    <name type="common">Dandruff-associated fungus</name>
    <dbReference type="NCBI Taxonomy" id="425265"/>
    <lineage>
        <taxon>Eukaryota</taxon>
        <taxon>Fungi</taxon>
        <taxon>Dikarya</taxon>
        <taxon>Basidiomycota</taxon>
        <taxon>Ustilaginomycotina</taxon>
        <taxon>Malasseziomycetes</taxon>
        <taxon>Malasseziales</taxon>
        <taxon>Malasseziaceae</taxon>
        <taxon>Malassezia</taxon>
    </lineage>
</organism>
<feature type="region of interest" description="Disordered" evidence="1">
    <location>
        <begin position="104"/>
        <end position="127"/>
    </location>
</feature>
<proteinExistence type="predicted"/>
<evidence type="ECO:0000313" key="3">
    <source>
        <dbReference type="EMBL" id="EDP45349.1"/>
    </source>
</evidence>
<dbReference type="InterPro" id="IPR023394">
    <property type="entry name" value="Sec7_C_sf"/>
</dbReference>
<dbReference type="STRING" id="425265.A8PSY6"/>
<reference evidence="3 4" key="1">
    <citation type="journal article" date="2007" name="Proc. Natl. Acad. Sci. U.S.A.">
        <title>Dandruff-associated Malassezia genomes reveal convergent and divergent virulence traits shared with plant and human fungal pathogens.</title>
        <authorList>
            <person name="Xu J."/>
            <person name="Saunders C.W."/>
            <person name="Hu P."/>
            <person name="Grant R.A."/>
            <person name="Boekhout T."/>
            <person name="Kuramae E.E."/>
            <person name="Kronstad J.W."/>
            <person name="Deangelis Y.M."/>
            <person name="Reeder N.L."/>
            <person name="Johnstone K.R."/>
            <person name="Leland M."/>
            <person name="Fieno A.M."/>
            <person name="Begley W.M."/>
            <person name="Sun Y."/>
            <person name="Lacey M.P."/>
            <person name="Chaudhary T."/>
            <person name="Keough T."/>
            <person name="Chu L."/>
            <person name="Sears R."/>
            <person name="Yuan B."/>
            <person name="Dawson T.L.Jr."/>
        </authorList>
    </citation>
    <scope>NUCLEOTIDE SEQUENCE [LARGE SCALE GENOMIC DNA]</scope>
    <source>
        <strain evidence="4">ATCC MYA-4612 / CBS 7966</strain>
    </source>
</reference>
<feature type="region of interest" description="Disordered" evidence="1">
    <location>
        <begin position="1"/>
        <end position="26"/>
    </location>
</feature>